<keyword evidence="4" id="KW-1185">Reference proteome</keyword>
<comment type="caution">
    <text evidence="3">The sequence shown here is derived from an EMBL/GenBank/DDBJ whole genome shotgun (WGS) entry which is preliminary data.</text>
</comment>
<dbReference type="InParanoid" id="A0A409XI70"/>
<dbReference type="EMBL" id="NHYD01001635">
    <property type="protein sequence ID" value="PPQ90421.1"/>
    <property type="molecule type" value="Genomic_DNA"/>
</dbReference>
<gene>
    <name evidence="3" type="ORF">CVT25_014939</name>
</gene>
<evidence type="ECO:0000313" key="4">
    <source>
        <dbReference type="Proteomes" id="UP000283269"/>
    </source>
</evidence>
<feature type="region of interest" description="Disordered" evidence="2">
    <location>
        <begin position="430"/>
        <end position="467"/>
    </location>
</feature>
<feature type="region of interest" description="Disordered" evidence="2">
    <location>
        <begin position="305"/>
        <end position="371"/>
    </location>
</feature>
<keyword evidence="1" id="KW-0175">Coiled coil</keyword>
<feature type="coiled-coil region" evidence="1">
    <location>
        <begin position="1701"/>
        <end position="1833"/>
    </location>
</feature>
<feature type="compositionally biased region" description="Acidic residues" evidence="2">
    <location>
        <begin position="525"/>
        <end position="538"/>
    </location>
</feature>
<feature type="compositionally biased region" description="Basic and acidic residues" evidence="2">
    <location>
        <begin position="592"/>
        <end position="602"/>
    </location>
</feature>
<feature type="compositionally biased region" description="Basic and acidic residues" evidence="2">
    <location>
        <begin position="539"/>
        <end position="549"/>
    </location>
</feature>
<feature type="region of interest" description="Disordered" evidence="2">
    <location>
        <begin position="588"/>
        <end position="641"/>
    </location>
</feature>
<feature type="region of interest" description="Disordered" evidence="2">
    <location>
        <begin position="1834"/>
        <end position="1967"/>
    </location>
</feature>
<dbReference type="STRING" id="93625.A0A409XI70"/>
<sequence>MSNKRRDPLPRLNIVQNLNMQQPTGGPGQALYSPALPTSLQQSFHPAFPMANPLQTPMQSFFNGIPGAPARPGHHAHHASIQLAAAGIHPPNYMTPVASHFPRPSMILGPGTQPQASPHPFPNRSRRQLSIGGPPKAILGGPARKVSPLPGAVGPSITPAATPAPAKVKKVIVNLPKETPVGEDGEPTTRPSWARSPLPKESDFEETAVKAAEIDTAESYPPDSWRLGLPDSIDVYLPGKRAWDTLKAQTIEEKLEKLGVERGSGSTVPQIHAPHARAASISSPADPALLLFKLNKLQQSQQASSAGNSLSVSPQPPWAAPFGLSPSPRGSSRFLTNRHGHTMSLAQPPSYQSSLFSSPPSQYNPFGPQAILGSESVADSQISESSGDAIYAPQGRVPMTAPSFAPPPPLSAVGGNVSHIDFIRGFGLDAPQESEEESEEAQAELAEESEQEEFNGNINEDLELENSSEGELVEYDDGTTTVPQSRLHSRHVSKLSAALSLRSVGGNFTAQFQNASEEPEQRENNEDDADDEDDEAEKENEPPEQREPPQLDIDPVEEWTGSEDLYLGLETSDEENLILHVQSIGEWSNPSDEERARQQRVDRRMRRRAAQQQQIDQPRRIPNFPRPPETTLGFTSHRDDDIISNPSEENYVMGRQAEFIGVTTEEYQPGHSNALASSLALPHSRVTSGQYSIHDPAMAHSRNASGTSGFLEPTFHHQSNPSAGRRESLNPLAKPFVFGARGDSGSWQPFSGNSTPPTQMPTASLPTHSRLPSIGKPLNVAAVEFKPAGFSFRLANAPQMPVPERSIPLPLPQPHHLETIHSVESTPFKVQGREKRQRRDGSNSSNELDEGDSFTSFKFPMKMETSSPQAIRRRRSGSSLSGQAPHDLNPGAQPFTFAGFSAVANNMPRMSADAADNAPEESGSEKEDKANESGTVQANNSHEQEIVIPAAPKQKRAPIPLDFKHPVSSNTVPAGLFKALVNNDDRTRRSVRSRMSSRDIFEHMHRPSMDDDDVALIALKGPRSRLVTDPGERPSPAADDVFGSIRHARRRSSLPDALHDKVSSSPSEMSGAAQDLSARMELHHIEDILNQLLDDKFVDLRHHLTRKLQTASETNASATEAKVNEVISVFRAQLQESTTRTLENSQMDARGELDFQMIKEALEDNQRELLQAFQREISRDSQQAPSTYSANTSQDLLPTIEQLGSRTIDAVVEAISELSARQEAVALNASAREHDLIVDKLVSVLSPMIHSLQNDPIDYDFLTNHLTQAVKPHISQLIDLASDKRETASLIADKILPHLPSASDMNIDTDAITMKLITEVRRAIAPIDAFEIKEQVADLVVERLDSRLAVRDKAFNIDGVTARVTESVSQLLDSLNTVPAALEKLAVSQKAVEEQQFTFAMSQSQIITSLADLPGQVGTQLETLRTLQQDIINKVDQPPAAAAQPDANLLAVKDLVEAFTLDQKKLADQTETTASQNKVLLDKLNNLPQEFKGVADGLQSALSDLITSQDSTKRELEEQRKLNTEYQVQVTKARGSYGQARVEKDVLSEKLAIVEGDRDRLRTQAQGLEAAVASKAKETSTLQARNVELEEALAKALARLQSADVVAEANQRNIADLEKVNKDLNAEKQTLKSKIDSLELSVEFANKEKDTASKALEDLGRQHAHLMSQQNNWDALSAATEKINMVFHLLENADSEEQKELRHYRDQSKVLEDENLAMQKRFKDLETKMANNDRTLTTTRQTLTQAQQRSSEWERRAKECEGQLEMVQTKFEQAEQTQSQLDADYQLAKMQLEEQEAEGRLRKDRENKLRDQITALESKCVLLQSELEKANAARISATRSPLPYRPQTNGNTHPPPRPDSRASTIYDGRGDTSNRRVTSYSSARSLATSQNGPEPSVWDSMHAPTNTNSQSKWSSPPMHTPASRYSSLAPSTPKGYPARYNQYARAPSPTPSNVSAAPTQGDDGWWA</sequence>
<proteinExistence type="predicted"/>
<feature type="compositionally biased region" description="Polar residues" evidence="2">
    <location>
        <begin position="932"/>
        <end position="941"/>
    </location>
</feature>
<feature type="coiled-coil region" evidence="1">
    <location>
        <begin position="1551"/>
        <end position="1662"/>
    </location>
</feature>
<protein>
    <submittedName>
        <fullName evidence="3">Uncharacterized protein</fullName>
    </submittedName>
</protein>
<accession>A0A409XI70</accession>
<feature type="region of interest" description="Disordered" evidence="2">
    <location>
        <begin position="513"/>
        <end position="568"/>
    </location>
</feature>
<feature type="compositionally biased region" description="Low complexity" evidence="2">
    <location>
        <begin position="347"/>
        <end position="361"/>
    </location>
</feature>
<feature type="region of interest" description="Disordered" evidence="2">
    <location>
        <begin position="178"/>
        <end position="203"/>
    </location>
</feature>
<feature type="region of interest" description="Disordered" evidence="2">
    <location>
        <begin position="743"/>
        <end position="765"/>
    </location>
</feature>
<feature type="compositionally biased region" description="Basic and acidic residues" evidence="2">
    <location>
        <begin position="831"/>
        <end position="841"/>
    </location>
</feature>
<dbReference type="OrthoDB" id="3357224at2759"/>
<feature type="compositionally biased region" description="Acidic residues" evidence="2">
    <location>
        <begin position="432"/>
        <end position="453"/>
    </location>
</feature>
<feature type="compositionally biased region" description="Low complexity" evidence="2">
    <location>
        <begin position="610"/>
        <end position="622"/>
    </location>
</feature>
<feature type="region of interest" description="Disordered" evidence="2">
    <location>
        <begin position="911"/>
        <end position="944"/>
    </location>
</feature>
<evidence type="ECO:0000256" key="1">
    <source>
        <dbReference type="SAM" id="Coils"/>
    </source>
</evidence>
<evidence type="ECO:0000256" key="2">
    <source>
        <dbReference type="SAM" id="MobiDB-lite"/>
    </source>
</evidence>
<reference evidence="3 4" key="1">
    <citation type="journal article" date="2018" name="Evol. Lett.">
        <title>Horizontal gene cluster transfer increased hallucinogenic mushroom diversity.</title>
        <authorList>
            <person name="Reynolds H.T."/>
            <person name="Vijayakumar V."/>
            <person name="Gluck-Thaler E."/>
            <person name="Korotkin H.B."/>
            <person name="Matheny P.B."/>
            <person name="Slot J.C."/>
        </authorList>
    </citation>
    <scope>NUCLEOTIDE SEQUENCE [LARGE SCALE GENOMIC DNA]</scope>
    <source>
        <strain evidence="3 4">2631</strain>
    </source>
</reference>
<feature type="region of interest" description="Disordered" evidence="2">
    <location>
        <begin position="823"/>
        <end position="893"/>
    </location>
</feature>
<dbReference type="Proteomes" id="UP000283269">
    <property type="component" value="Unassembled WGS sequence"/>
</dbReference>
<feature type="region of interest" description="Disordered" evidence="2">
    <location>
        <begin position="1048"/>
        <end position="1071"/>
    </location>
</feature>
<evidence type="ECO:0000313" key="3">
    <source>
        <dbReference type="EMBL" id="PPQ90421.1"/>
    </source>
</evidence>
<feature type="compositionally biased region" description="Polar residues" evidence="2">
    <location>
        <begin position="1875"/>
        <end position="1893"/>
    </location>
</feature>
<feature type="compositionally biased region" description="Polar residues" evidence="2">
    <location>
        <begin position="1903"/>
        <end position="1914"/>
    </location>
</feature>
<feature type="region of interest" description="Disordered" evidence="2">
    <location>
        <begin position="704"/>
        <end position="728"/>
    </location>
</feature>
<feature type="compositionally biased region" description="Polar residues" evidence="2">
    <location>
        <begin position="745"/>
        <end position="765"/>
    </location>
</feature>
<organism evidence="3 4">
    <name type="scientific">Psilocybe cyanescens</name>
    <dbReference type="NCBI Taxonomy" id="93625"/>
    <lineage>
        <taxon>Eukaryota</taxon>
        <taxon>Fungi</taxon>
        <taxon>Dikarya</taxon>
        <taxon>Basidiomycota</taxon>
        <taxon>Agaricomycotina</taxon>
        <taxon>Agaricomycetes</taxon>
        <taxon>Agaricomycetidae</taxon>
        <taxon>Agaricales</taxon>
        <taxon>Agaricineae</taxon>
        <taxon>Strophariaceae</taxon>
        <taxon>Psilocybe</taxon>
    </lineage>
</organism>
<name>A0A409XI70_PSICY</name>